<reference evidence="9 10" key="1">
    <citation type="submission" date="2017-09" db="EMBL/GenBank/DDBJ databases">
        <title>Depth-based differentiation of microbial function through sediment-hosted aquifers and enrichment of novel symbionts in the deep terrestrial subsurface.</title>
        <authorList>
            <person name="Probst A.J."/>
            <person name="Ladd B."/>
            <person name="Jarett J.K."/>
            <person name="Geller-Mcgrath D.E."/>
            <person name="Sieber C.M."/>
            <person name="Emerson J.B."/>
            <person name="Anantharaman K."/>
            <person name="Thomas B.C."/>
            <person name="Malmstrom R."/>
            <person name="Stieglmeier M."/>
            <person name="Klingl A."/>
            <person name="Woyke T."/>
            <person name="Ryan C.M."/>
            <person name="Banfield J.F."/>
        </authorList>
    </citation>
    <scope>NUCLEOTIDE SEQUENCE [LARGE SCALE GENOMIC DNA]</scope>
    <source>
        <strain evidence="9">CG22_combo_CG10-13_8_21_14_all_36_13</strain>
    </source>
</reference>
<evidence type="ECO:0000256" key="4">
    <source>
        <dbReference type="ARBA" id="ARBA00022801"/>
    </source>
</evidence>
<keyword evidence="3" id="KW-0540">Nuclease</keyword>
<evidence type="ECO:0000256" key="5">
    <source>
        <dbReference type="ARBA" id="ARBA00022839"/>
    </source>
</evidence>
<evidence type="ECO:0000259" key="6">
    <source>
        <dbReference type="Pfam" id="PF01368"/>
    </source>
</evidence>
<dbReference type="EMBL" id="PCTT01000006">
    <property type="protein sequence ID" value="PIP87411.1"/>
    <property type="molecule type" value="Genomic_DNA"/>
</dbReference>
<evidence type="ECO:0000313" key="9">
    <source>
        <dbReference type="EMBL" id="PIP87411.1"/>
    </source>
</evidence>
<feature type="domain" description="DDH" evidence="6">
    <location>
        <begin position="77"/>
        <end position="209"/>
    </location>
</feature>
<evidence type="ECO:0000256" key="1">
    <source>
        <dbReference type="ARBA" id="ARBA00005915"/>
    </source>
</evidence>
<dbReference type="Gene3D" id="2.40.50.460">
    <property type="match status" value="1"/>
</dbReference>
<dbReference type="PANTHER" id="PTHR30255">
    <property type="entry name" value="SINGLE-STRANDED-DNA-SPECIFIC EXONUCLEASE RECJ"/>
    <property type="match status" value="1"/>
</dbReference>
<feature type="domain" description="DHHA1" evidence="7">
    <location>
        <begin position="360"/>
        <end position="448"/>
    </location>
</feature>
<evidence type="ECO:0000259" key="7">
    <source>
        <dbReference type="Pfam" id="PF02272"/>
    </source>
</evidence>
<dbReference type="Pfam" id="PF17768">
    <property type="entry name" value="RecJ_OB"/>
    <property type="match status" value="1"/>
</dbReference>
<feature type="domain" description="RecJ OB" evidence="8">
    <location>
        <begin position="468"/>
        <end position="576"/>
    </location>
</feature>
<sequence length="578" mass="64207">MHRYQVLDDLAQEMPDELGHFSSLTKKLLKNRGIHKNEDAQAFLNPSYDDGVHDPFLLKDMDKSVERIIKAVSDNQKVVIFSDYDTDGIPGAVVLHDFFKKIGFENFTNYIPHRNKEGFGLNTDAIQKFVDEGVKLLITIDCGTANNREVEFANEAGIDVIITDHHLPNGDLPDAYAILNPKQPGCEYPFKELCGAGVVFKLVQGLIQHGRREGWPALSSFSEGVEKWLLDMVGIATVSDMVPLVGENRVFARFGLLVLRKSPRPGLQHLLKITGTNQKYLTETDIGFTIGPRINAASRMDKPEDAFELLSTNDLEHAGIHAEHLDGINNERKGVVASMVKEAKKKIEARIAEGRELGPVIVMGNTHWKPSLLGLVCNTLSETYNKPSFLWGRDGSPTIKGSCRSDGVMNLVHLMDKVEDGVLVEFGGHEFSGGFSVTEDGVHHLEEAFTKAYTALGADDVIKSLIEIDTKLSLDDVNWQNYDEIEKLSPFGVGNKQPLFLFEGVIPDSVTTFGKQNNHLKLVFSNSSGQKINAITFFKIPDNFKALDRIGPVNLVAHIEKSTFGYKPELRLRIVDIV</sequence>
<dbReference type="InterPro" id="IPR001667">
    <property type="entry name" value="DDH_dom"/>
</dbReference>
<dbReference type="InterPro" id="IPR051673">
    <property type="entry name" value="SSDNA_exonuclease_RecJ"/>
</dbReference>
<dbReference type="Gene3D" id="3.90.1640.30">
    <property type="match status" value="1"/>
</dbReference>
<dbReference type="GO" id="GO:0006281">
    <property type="term" value="P:DNA repair"/>
    <property type="evidence" value="ECO:0007669"/>
    <property type="project" value="InterPro"/>
</dbReference>
<dbReference type="NCBIfam" id="TIGR00644">
    <property type="entry name" value="recJ"/>
    <property type="match status" value="1"/>
</dbReference>
<dbReference type="InterPro" id="IPR038763">
    <property type="entry name" value="DHH_sf"/>
</dbReference>
<name>A0A2H0DZJ7_9BACT</name>
<dbReference type="GO" id="GO:0003676">
    <property type="term" value="F:nucleic acid binding"/>
    <property type="evidence" value="ECO:0007669"/>
    <property type="project" value="InterPro"/>
</dbReference>
<evidence type="ECO:0000259" key="8">
    <source>
        <dbReference type="Pfam" id="PF17768"/>
    </source>
</evidence>
<dbReference type="InterPro" id="IPR003156">
    <property type="entry name" value="DHHA1_dom"/>
</dbReference>
<dbReference type="GO" id="GO:0006310">
    <property type="term" value="P:DNA recombination"/>
    <property type="evidence" value="ECO:0007669"/>
    <property type="project" value="InterPro"/>
</dbReference>
<evidence type="ECO:0000313" key="10">
    <source>
        <dbReference type="Proteomes" id="UP000231143"/>
    </source>
</evidence>
<dbReference type="PANTHER" id="PTHR30255:SF2">
    <property type="entry name" value="SINGLE-STRANDED-DNA-SPECIFIC EXONUCLEASE RECJ"/>
    <property type="match status" value="1"/>
</dbReference>
<dbReference type="Pfam" id="PF01368">
    <property type="entry name" value="DHH"/>
    <property type="match status" value="1"/>
</dbReference>
<dbReference type="InterPro" id="IPR041122">
    <property type="entry name" value="RecJ_OB"/>
</dbReference>
<dbReference type="SUPFAM" id="SSF64182">
    <property type="entry name" value="DHH phosphoesterases"/>
    <property type="match status" value="1"/>
</dbReference>
<keyword evidence="4" id="KW-0378">Hydrolase</keyword>
<protein>
    <recommendedName>
        <fullName evidence="2">Single-stranded-DNA-specific exonuclease RecJ</fullName>
    </recommendedName>
</protein>
<organism evidence="9 10">
    <name type="scientific">Candidatus Campbellbacteria bacterium CG22_combo_CG10-13_8_21_14_all_36_13</name>
    <dbReference type="NCBI Taxonomy" id="1974529"/>
    <lineage>
        <taxon>Bacteria</taxon>
        <taxon>Candidatus Campbelliibacteriota</taxon>
    </lineage>
</organism>
<evidence type="ECO:0000256" key="2">
    <source>
        <dbReference type="ARBA" id="ARBA00019841"/>
    </source>
</evidence>
<dbReference type="InterPro" id="IPR004610">
    <property type="entry name" value="RecJ"/>
</dbReference>
<keyword evidence="5 9" id="KW-0269">Exonuclease</keyword>
<dbReference type="Proteomes" id="UP000231143">
    <property type="component" value="Unassembled WGS sequence"/>
</dbReference>
<dbReference type="AlphaFoldDB" id="A0A2H0DZJ7"/>
<comment type="similarity">
    <text evidence="1">Belongs to the RecJ family.</text>
</comment>
<dbReference type="GO" id="GO:0008409">
    <property type="term" value="F:5'-3' exonuclease activity"/>
    <property type="evidence" value="ECO:0007669"/>
    <property type="project" value="InterPro"/>
</dbReference>
<comment type="caution">
    <text evidence="9">The sequence shown here is derived from an EMBL/GenBank/DDBJ whole genome shotgun (WGS) entry which is preliminary data.</text>
</comment>
<accession>A0A2H0DZJ7</accession>
<dbReference type="Pfam" id="PF02272">
    <property type="entry name" value="DHHA1"/>
    <property type="match status" value="1"/>
</dbReference>
<proteinExistence type="inferred from homology"/>
<gene>
    <name evidence="9" type="primary">recJ</name>
    <name evidence="9" type="ORF">COW81_00485</name>
</gene>
<evidence type="ECO:0000256" key="3">
    <source>
        <dbReference type="ARBA" id="ARBA00022722"/>
    </source>
</evidence>